<dbReference type="PANTHER" id="PTHR21229:SF1">
    <property type="entry name" value="GH17801P"/>
    <property type="match status" value="1"/>
</dbReference>
<feature type="compositionally biased region" description="Basic and acidic residues" evidence="6">
    <location>
        <begin position="743"/>
        <end position="753"/>
    </location>
</feature>
<dbReference type="GeneID" id="40312072"/>
<feature type="domain" description="GOST seven transmembrane" evidence="8">
    <location>
        <begin position="360"/>
        <end position="606"/>
    </location>
</feature>
<keyword evidence="3" id="KW-0732">Signal</keyword>
<dbReference type="RefSeq" id="XP_029218003.1">
    <property type="nucleotide sequence ID" value="XM_029365519.1"/>
</dbReference>
<dbReference type="GO" id="GO:0005794">
    <property type="term" value="C:Golgi apparatus"/>
    <property type="evidence" value="ECO:0007669"/>
    <property type="project" value="TreeGrafter"/>
</dbReference>
<feature type="transmembrane region" description="Helical" evidence="7">
    <location>
        <begin position="466"/>
        <end position="485"/>
    </location>
</feature>
<evidence type="ECO:0000256" key="5">
    <source>
        <dbReference type="ARBA" id="ARBA00023136"/>
    </source>
</evidence>
<protein>
    <submittedName>
        <fullName evidence="9">Putative membrane protein</fullName>
    </submittedName>
</protein>
<evidence type="ECO:0000259" key="8">
    <source>
        <dbReference type="Pfam" id="PF06814"/>
    </source>
</evidence>
<keyword evidence="2 7" id="KW-0812">Transmembrane</keyword>
<feature type="transmembrane region" description="Helical" evidence="7">
    <location>
        <begin position="540"/>
        <end position="566"/>
    </location>
</feature>
<dbReference type="InterPro" id="IPR053937">
    <property type="entry name" value="GOST_TM"/>
</dbReference>
<comment type="caution">
    <text evidence="9">The sequence shown here is derived from an EMBL/GenBank/DDBJ whole genome shotgun (WGS) entry which is preliminary data.</text>
</comment>
<evidence type="ECO:0000256" key="4">
    <source>
        <dbReference type="ARBA" id="ARBA00022989"/>
    </source>
</evidence>
<evidence type="ECO:0000313" key="10">
    <source>
        <dbReference type="Proteomes" id="UP000224006"/>
    </source>
</evidence>
<proteinExistence type="predicted"/>
<feature type="region of interest" description="Disordered" evidence="6">
    <location>
        <begin position="661"/>
        <end position="753"/>
    </location>
</feature>
<dbReference type="Proteomes" id="UP000224006">
    <property type="component" value="Unassembled WGS sequence"/>
</dbReference>
<name>A0A2A9M9X1_BESBE</name>
<feature type="region of interest" description="Disordered" evidence="6">
    <location>
        <begin position="258"/>
        <end position="281"/>
    </location>
</feature>
<dbReference type="KEGG" id="bbes:BESB_071460"/>
<dbReference type="AlphaFoldDB" id="A0A2A9M9X1"/>
<accession>A0A2A9M9X1</accession>
<feature type="transmembrane region" description="Helical" evidence="7">
    <location>
        <begin position="497"/>
        <end position="519"/>
    </location>
</feature>
<evidence type="ECO:0000256" key="3">
    <source>
        <dbReference type="ARBA" id="ARBA00022729"/>
    </source>
</evidence>
<evidence type="ECO:0000256" key="2">
    <source>
        <dbReference type="ARBA" id="ARBA00022692"/>
    </source>
</evidence>
<dbReference type="InterPro" id="IPR009637">
    <property type="entry name" value="GPR107/GPR108-like"/>
</dbReference>
<reference evidence="9 10" key="1">
    <citation type="submission" date="2017-09" db="EMBL/GenBank/DDBJ databases">
        <title>Genome sequencing of Besnoitia besnoiti strain Bb-Ger1.</title>
        <authorList>
            <person name="Schares G."/>
            <person name="Venepally P."/>
            <person name="Lorenzi H.A."/>
        </authorList>
    </citation>
    <scope>NUCLEOTIDE SEQUENCE [LARGE SCALE GENOMIC DNA]</scope>
    <source>
        <strain evidence="9 10">Bb-Ger1</strain>
    </source>
</reference>
<dbReference type="PANTHER" id="PTHR21229">
    <property type="entry name" value="LUNG SEVEN TRANSMEMBRANE RECEPTOR"/>
    <property type="match status" value="1"/>
</dbReference>
<gene>
    <name evidence="9" type="ORF">BESB_071460</name>
</gene>
<feature type="transmembrane region" description="Helical" evidence="7">
    <location>
        <begin position="364"/>
        <end position="384"/>
    </location>
</feature>
<feature type="transmembrane region" description="Helical" evidence="7">
    <location>
        <begin position="428"/>
        <end position="454"/>
    </location>
</feature>
<evidence type="ECO:0000313" key="9">
    <source>
        <dbReference type="EMBL" id="PFH33994.1"/>
    </source>
</evidence>
<sequence>MRREGASQVLSGDCEEEERLSRYQVRRLGGQGRDTQMAGCHGSASFSDRGFHSAVAFSRPWRVSLSSSPSAKCGMLLLSLACLLSCFFFVPCASQIVSYSNQAVPGPFLLAPEKGAFFLYGKNTKFHFPVAMFFSTGSDPASAAPTVSFRNVRFTAESSAVVREAIVQKGVSASGGFSARSPASVELALLPYAYVRTLFSSPSAAPFCCSAQPAAGGEAADPPPALARSPAFVATNECPYPGALKRLVTGEVLPLPEAAQPSETRLGREPTSPRVDAVSSVDTATPVPGQYVCPVALKEGSFGSTTEVQDEPEKILQMEVEESDIYFLVASNCGEFKDLMFEGEVAVRNAYGYLPGYEYPKMPFYFSFMLVYLVVCLFWGCLMYRQRANLITFHKFMLAVAVLGFLECLALFVYLYDYNMRGDRNKVLLVVSILVTVVKSIFSYMLVLLGAIGWSITVPVLEKKTVVRMQVIVVLYIILDTVRQVSDEFSNSHSLPLILLLTCLIPISTLNGVLFYWIISSINNNIEMLQQQKQHEKLLIYKRLYAVLLFAIVLAIIDLLCQIYVASWDASDRWRDQWWLSDAVPHFLFLMVLAAMMAIWRPNQQSRRLAYFTELGDIDDLEGDHTRAKNAADMHVWGEELDFHDHFSEEELEAGIPNFKLHSVGSMSDDGNLSDEDPHGDHGGNHERAQRLDGLAPQQRHQSPSRAARADDSVPRPQVVGREVLEDEELEMTTQDGVSTNGRRVEHGQVRVG</sequence>
<keyword evidence="10" id="KW-1185">Reference proteome</keyword>
<dbReference type="VEuPathDB" id="ToxoDB:BESB_071460"/>
<feature type="transmembrane region" description="Helical" evidence="7">
    <location>
        <begin position="578"/>
        <end position="600"/>
    </location>
</feature>
<organism evidence="9 10">
    <name type="scientific">Besnoitia besnoiti</name>
    <name type="common">Apicomplexan protozoan</name>
    <dbReference type="NCBI Taxonomy" id="94643"/>
    <lineage>
        <taxon>Eukaryota</taxon>
        <taxon>Sar</taxon>
        <taxon>Alveolata</taxon>
        <taxon>Apicomplexa</taxon>
        <taxon>Conoidasida</taxon>
        <taxon>Coccidia</taxon>
        <taxon>Eucoccidiorida</taxon>
        <taxon>Eimeriorina</taxon>
        <taxon>Sarcocystidae</taxon>
        <taxon>Besnoitia</taxon>
    </lineage>
</organism>
<comment type="subcellular location">
    <subcellularLocation>
        <location evidence="1">Membrane</location>
        <topology evidence="1">Multi-pass membrane protein</topology>
    </subcellularLocation>
</comment>
<dbReference type="OrthoDB" id="19932at2759"/>
<feature type="compositionally biased region" description="Basic and acidic residues" evidence="6">
    <location>
        <begin position="676"/>
        <end position="691"/>
    </location>
</feature>
<evidence type="ECO:0000256" key="6">
    <source>
        <dbReference type="SAM" id="MobiDB-lite"/>
    </source>
</evidence>
<dbReference type="GO" id="GO:0016020">
    <property type="term" value="C:membrane"/>
    <property type="evidence" value="ECO:0007669"/>
    <property type="project" value="UniProtKB-SubCell"/>
</dbReference>
<evidence type="ECO:0000256" key="1">
    <source>
        <dbReference type="ARBA" id="ARBA00004141"/>
    </source>
</evidence>
<keyword evidence="4 7" id="KW-1133">Transmembrane helix</keyword>
<dbReference type="EMBL" id="NWUJ01000007">
    <property type="protein sequence ID" value="PFH33994.1"/>
    <property type="molecule type" value="Genomic_DNA"/>
</dbReference>
<feature type="transmembrane region" description="Helical" evidence="7">
    <location>
        <begin position="396"/>
        <end position="416"/>
    </location>
</feature>
<keyword evidence="5 7" id="KW-0472">Membrane</keyword>
<feature type="compositionally biased region" description="Polar residues" evidence="6">
    <location>
        <begin position="732"/>
        <end position="742"/>
    </location>
</feature>
<evidence type="ECO:0000256" key="7">
    <source>
        <dbReference type="SAM" id="Phobius"/>
    </source>
</evidence>
<dbReference type="Pfam" id="PF06814">
    <property type="entry name" value="GOST_TM"/>
    <property type="match status" value="1"/>
</dbReference>
<dbReference type="STRING" id="94643.A0A2A9M9X1"/>